<organism evidence="2 3">
    <name type="scientific">Trichinella pseudospiralis</name>
    <name type="common">Parasitic roundworm</name>
    <dbReference type="NCBI Taxonomy" id="6337"/>
    <lineage>
        <taxon>Eukaryota</taxon>
        <taxon>Metazoa</taxon>
        <taxon>Ecdysozoa</taxon>
        <taxon>Nematoda</taxon>
        <taxon>Enoplea</taxon>
        <taxon>Dorylaimia</taxon>
        <taxon>Trichinellida</taxon>
        <taxon>Trichinellidae</taxon>
        <taxon>Trichinella</taxon>
    </lineage>
</organism>
<keyword evidence="3" id="KW-1185">Reference proteome</keyword>
<protein>
    <submittedName>
        <fullName evidence="2">Uncharacterized protein</fullName>
    </submittedName>
</protein>
<dbReference type="AlphaFoldDB" id="A0A0V1GHZ8"/>
<evidence type="ECO:0000313" key="2">
    <source>
        <dbReference type="EMBL" id="KRY97800.1"/>
    </source>
</evidence>
<dbReference type="EMBL" id="JYDS01002139">
    <property type="protein sequence ID" value="KRY97798.1"/>
    <property type="molecule type" value="Genomic_DNA"/>
</dbReference>
<evidence type="ECO:0000313" key="1">
    <source>
        <dbReference type="EMBL" id="KRY97798.1"/>
    </source>
</evidence>
<sequence>MHSALESILKLFTKCFLWVYKISDPIRIRSAIIPRYLLDHTGNVM</sequence>
<evidence type="ECO:0000313" key="3">
    <source>
        <dbReference type="Proteomes" id="UP000054805"/>
    </source>
</evidence>
<dbReference type="Proteomes" id="UP000054805">
    <property type="component" value="Unassembled WGS sequence"/>
</dbReference>
<proteinExistence type="predicted"/>
<comment type="caution">
    <text evidence="2">The sequence shown here is derived from an EMBL/GenBank/DDBJ whole genome shotgun (WGS) entry which is preliminary data.</text>
</comment>
<dbReference type="EMBL" id="JYDS01002138">
    <property type="protein sequence ID" value="KRY97800.1"/>
    <property type="molecule type" value="Genomic_DNA"/>
</dbReference>
<name>A0A0V1GHZ8_TRIPS</name>
<gene>
    <name evidence="1" type="ORF">T4B_12701</name>
    <name evidence="2" type="ORF">T4B_14254</name>
</gene>
<accession>A0A0V1GHZ8</accession>
<reference evidence="2 3" key="1">
    <citation type="submission" date="2015-01" db="EMBL/GenBank/DDBJ databases">
        <title>Evolution of Trichinella species and genotypes.</title>
        <authorList>
            <person name="Korhonen P.K."/>
            <person name="Edoardo P."/>
            <person name="Giuseppe L.R."/>
            <person name="Gasser R.B."/>
        </authorList>
    </citation>
    <scope>NUCLEOTIDE SEQUENCE [LARGE SCALE GENOMIC DNA]</scope>
    <source>
        <strain evidence="2">ISS588</strain>
    </source>
</reference>